<keyword evidence="2" id="KW-0391">Immunity</keyword>
<dbReference type="PANTHER" id="PTHR23268:SF102">
    <property type="entry name" value="IMMUNOGLOBULIN V-SET DOMAIN-CONTAINING PROTEIN"/>
    <property type="match status" value="1"/>
</dbReference>
<dbReference type="InterPro" id="IPR013783">
    <property type="entry name" value="Ig-like_fold"/>
</dbReference>
<dbReference type="InterPro" id="IPR036179">
    <property type="entry name" value="Ig-like_dom_sf"/>
</dbReference>
<dbReference type="GeneTree" id="ENSGT01150000287160"/>
<dbReference type="GO" id="GO:0007166">
    <property type="term" value="P:cell surface receptor signaling pathway"/>
    <property type="evidence" value="ECO:0007669"/>
    <property type="project" value="TreeGrafter"/>
</dbReference>
<reference evidence="4" key="2">
    <citation type="submission" date="2025-09" db="UniProtKB">
        <authorList>
            <consortium name="Ensembl"/>
        </authorList>
    </citation>
    <scope>IDENTIFICATION</scope>
</reference>
<dbReference type="AlphaFoldDB" id="A0A3Q2U993"/>
<dbReference type="GO" id="GO:0005886">
    <property type="term" value="C:plasma membrane"/>
    <property type="evidence" value="ECO:0007669"/>
    <property type="project" value="TreeGrafter"/>
</dbReference>
<proteinExistence type="predicted"/>
<sequence>MYVFFCIASSVGSSLSGEVRQTPADLYKELKQTAKVSCSHNIKNYDRILWYKQTKNKQLEFLAHMLANIGFAEEGAMVKIDGNANKGQTCTLSIESLTLNSSAVYFCAASYHSARWYIYASNCRSESLY</sequence>
<dbReference type="Pfam" id="PF07686">
    <property type="entry name" value="V-set"/>
    <property type="match status" value="1"/>
</dbReference>
<feature type="domain" description="Immunoglobulin V-set" evidence="3">
    <location>
        <begin position="21"/>
        <end position="111"/>
    </location>
</feature>
<dbReference type="SUPFAM" id="SSF48726">
    <property type="entry name" value="Immunoglobulin"/>
    <property type="match status" value="1"/>
</dbReference>
<evidence type="ECO:0000256" key="2">
    <source>
        <dbReference type="ARBA" id="ARBA00022859"/>
    </source>
</evidence>
<evidence type="ECO:0000256" key="1">
    <source>
        <dbReference type="ARBA" id="ARBA00022729"/>
    </source>
</evidence>
<accession>A0A3Q2U993</accession>
<dbReference type="GO" id="GO:0002376">
    <property type="term" value="P:immune system process"/>
    <property type="evidence" value="ECO:0007669"/>
    <property type="project" value="UniProtKB-KW"/>
</dbReference>
<keyword evidence="5" id="KW-1185">Reference proteome</keyword>
<organism evidence="4 5">
    <name type="scientific">Fundulus heteroclitus</name>
    <name type="common">Killifish</name>
    <name type="synonym">Mummichog</name>
    <dbReference type="NCBI Taxonomy" id="8078"/>
    <lineage>
        <taxon>Eukaryota</taxon>
        <taxon>Metazoa</taxon>
        <taxon>Chordata</taxon>
        <taxon>Craniata</taxon>
        <taxon>Vertebrata</taxon>
        <taxon>Euteleostomi</taxon>
        <taxon>Actinopterygii</taxon>
        <taxon>Neopterygii</taxon>
        <taxon>Teleostei</taxon>
        <taxon>Neoteleostei</taxon>
        <taxon>Acanthomorphata</taxon>
        <taxon>Ovalentaria</taxon>
        <taxon>Atherinomorphae</taxon>
        <taxon>Cyprinodontiformes</taxon>
        <taxon>Fundulidae</taxon>
        <taxon>Fundulus</taxon>
    </lineage>
</organism>
<evidence type="ECO:0000259" key="3">
    <source>
        <dbReference type="Pfam" id="PF07686"/>
    </source>
</evidence>
<dbReference type="Ensembl" id="ENSFHET00000002098.1">
    <property type="protein sequence ID" value="ENSFHEP00000026680.1"/>
    <property type="gene ID" value="ENSFHEG00000009656.1"/>
</dbReference>
<dbReference type="Gene3D" id="2.60.40.10">
    <property type="entry name" value="Immunoglobulins"/>
    <property type="match status" value="1"/>
</dbReference>
<evidence type="ECO:0000313" key="4">
    <source>
        <dbReference type="Ensembl" id="ENSFHEP00000026680.1"/>
    </source>
</evidence>
<protein>
    <recommendedName>
        <fullName evidence="3">Immunoglobulin V-set domain-containing protein</fullName>
    </recommendedName>
</protein>
<reference evidence="4" key="1">
    <citation type="submission" date="2025-08" db="UniProtKB">
        <authorList>
            <consortium name="Ensembl"/>
        </authorList>
    </citation>
    <scope>IDENTIFICATION</scope>
</reference>
<dbReference type="CDD" id="cd00099">
    <property type="entry name" value="IgV"/>
    <property type="match status" value="1"/>
</dbReference>
<name>A0A3Q2U993_FUNHE</name>
<dbReference type="Proteomes" id="UP000265000">
    <property type="component" value="Unplaced"/>
</dbReference>
<evidence type="ECO:0000313" key="5">
    <source>
        <dbReference type="Proteomes" id="UP000265000"/>
    </source>
</evidence>
<keyword evidence="1" id="KW-0732">Signal</keyword>
<dbReference type="PANTHER" id="PTHR23268">
    <property type="entry name" value="T-CELL RECEPTOR BETA CHAIN"/>
    <property type="match status" value="1"/>
</dbReference>
<dbReference type="InterPro" id="IPR013106">
    <property type="entry name" value="Ig_V-set"/>
</dbReference>
<dbReference type="InterPro" id="IPR050413">
    <property type="entry name" value="TCR_beta_variable"/>
</dbReference>